<dbReference type="Proteomes" id="UP001162131">
    <property type="component" value="Unassembled WGS sequence"/>
</dbReference>
<gene>
    <name evidence="4" type="ORF">BSTOLATCC_MIC34085</name>
</gene>
<evidence type="ECO:0000256" key="2">
    <source>
        <dbReference type="ARBA" id="ARBA00022737"/>
    </source>
</evidence>
<dbReference type="InterPro" id="IPR036322">
    <property type="entry name" value="WD40_repeat_dom_sf"/>
</dbReference>
<accession>A0AAU9JIW2</accession>
<dbReference type="EMBL" id="CAJZBQ010000034">
    <property type="protein sequence ID" value="CAG9323435.1"/>
    <property type="molecule type" value="Genomic_DNA"/>
</dbReference>
<evidence type="ECO:0000313" key="5">
    <source>
        <dbReference type="Proteomes" id="UP001162131"/>
    </source>
</evidence>
<feature type="repeat" description="WD" evidence="3">
    <location>
        <begin position="66"/>
        <end position="107"/>
    </location>
</feature>
<evidence type="ECO:0000256" key="3">
    <source>
        <dbReference type="PROSITE-ProRule" id="PRU00221"/>
    </source>
</evidence>
<comment type="caution">
    <text evidence="4">The sequence shown here is derived from an EMBL/GenBank/DDBJ whole genome shotgun (WGS) entry which is preliminary data.</text>
</comment>
<keyword evidence="5" id="KW-1185">Reference proteome</keyword>
<reference evidence="4" key="1">
    <citation type="submission" date="2021-09" db="EMBL/GenBank/DDBJ databases">
        <authorList>
            <consortium name="AG Swart"/>
            <person name="Singh M."/>
            <person name="Singh A."/>
            <person name="Seah K."/>
            <person name="Emmerich C."/>
        </authorList>
    </citation>
    <scope>NUCLEOTIDE SEQUENCE</scope>
    <source>
        <strain evidence="4">ATCC30299</strain>
    </source>
</reference>
<dbReference type="SUPFAM" id="SSF50978">
    <property type="entry name" value="WD40 repeat-like"/>
    <property type="match status" value="1"/>
</dbReference>
<name>A0AAU9JIW2_9CILI</name>
<protein>
    <submittedName>
        <fullName evidence="4">Uncharacterized protein</fullName>
    </submittedName>
</protein>
<dbReference type="InterPro" id="IPR001680">
    <property type="entry name" value="WD40_rpt"/>
</dbReference>
<sequence>MILTYDSIVRYDLISKKSVKIPRNGCDIGYFKTRTISPDKAYCATGGTSHKVFLWDIKTMKKVREFKGSESYISEIILLPSSNVIAAGNYTGSVYFWDISTGEFAISPLKGEKDQEVISLSTFQNEENVVIGSESGSIFVYNWKTRGLLARFKAGGRINKIHILKDQKNMIVATKEGKITFWCLITYNQLFHYDIKQEIEYFQLTADEKYLAYMIMKNMIKKKEEKEKDEKTKCDADNLFIMKNPLANDVVAVAEPYSEFSYIEYVMDLINNKGKQYKPENDQWIIMPYRINTLHLYSYFNHPNLLKLALDGGGSLFNTNFGENALSFAIKKQFSGCVSVVVSSFGKILKGNSNALNFISNDCIIGLNKLGYPFLTKFYKIIYTPYTGKFVKFVDESLQTPIYYRSKEIYPIESNFGLGEEKKTQGKPVTCMLTSLPLPLTNGSEESTKFLDSLEGCPNSAIFTTKFIQDILDHKWENLKWAMYWQVII</sequence>
<proteinExistence type="predicted"/>
<dbReference type="PROSITE" id="PS50082">
    <property type="entry name" value="WD_REPEATS_2"/>
    <property type="match status" value="1"/>
</dbReference>
<dbReference type="InterPro" id="IPR051179">
    <property type="entry name" value="WD_repeat_multifunction"/>
</dbReference>
<keyword evidence="1 3" id="KW-0853">WD repeat</keyword>
<keyword evidence="2" id="KW-0677">Repeat</keyword>
<dbReference type="InterPro" id="IPR015943">
    <property type="entry name" value="WD40/YVTN_repeat-like_dom_sf"/>
</dbReference>
<dbReference type="AlphaFoldDB" id="A0AAU9JIW2"/>
<evidence type="ECO:0000256" key="1">
    <source>
        <dbReference type="ARBA" id="ARBA00022574"/>
    </source>
</evidence>
<dbReference type="SMART" id="SM00320">
    <property type="entry name" value="WD40"/>
    <property type="match status" value="4"/>
</dbReference>
<dbReference type="Pfam" id="PF00400">
    <property type="entry name" value="WD40"/>
    <property type="match status" value="1"/>
</dbReference>
<dbReference type="PANTHER" id="PTHR19857:SF8">
    <property type="entry name" value="ANGIO-ASSOCIATED MIGRATORY CELL PROTEIN"/>
    <property type="match status" value="1"/>
</dbReference>
<dbReference type="PANTHER" id="PTHR19857">
    <property type="entry name" value="MITOCHONDRIAL DIVISION PROTEIN 1-RELATED"/>
    <property type="match status" value="1"/>
</dbReference>
<organism evidence="4 5">
    <name type="scientific">Blepharisma stoltei</name>
    <dbReference type="NCBI Taxonomy" id="1481888"/>
    <lineage>
        <taxon>Eukaryota</taxon>
        <taxon>Sar</taxon>
        <taxon>Alveolata</taxon>
        <taxon>Ciliophora</taxon>
        <taxon>Postciliodesmatophora</taxon>
        <taxon>Heterotrichea</taxon>
        <taxon>Heterotrichida</taxon>
        <taxon>Blepharismidae</taxon>
        <taxon>Blepharisma</taxon>
    </lineage>
</organism>
<dbReference type="Gene3D" id="2.130.10.10">
    <property type="entry name" value="YVTN repeat-like/Quinoprotein amine dehydrogenase"/>
    <property type="match status" value="1"/>
</dbReference>
<evidence type="ECO:0000313" key="4">
    <source>
        <dbReference type="EMBL" id="CAG9323435.1"/>
    </source>
</evidence>